<dbReference type="HOGENOM" id="CLU_2988454_0_0_9"/>
<dbReference type="EMBL" id="CP000939">
    <property type="protein sequence ID" value="ACA43280.1"/>
    <property type="molecule type" value="Genomic_DNA"/>
</dbReference>
<dbReference type="KEGG" id="cbb:CLD_0064"/>
<protein>
    <submittedName>
        <fullName evidence="1">Glycosyltransferase</fullName>
    </submittedName>
</protein>
<dbReference type="AlphaFoldDB" id="B1IEN3"/>
<reference evidence="1 2" key="1">
    <citation type="journal article" date="2007" name="PLoS ONE">
        <title>Analysis of the neurotoxin complex genes in Clostridium botulinum A1-A4 and B1 strains: BoNT/A3, /Ba4 and /B1 clusters are located within plasmids.</title>
        <authorList>
            <person name="Smith T.J."/>
            <person name="Hill K.K."/>
            <person name="Foley B.T."/>
            <person name="Detter J.C."/>
            <person name="Munk A.C."/>
            <person name="Bruce D.C."/>
            <person name="Doggett N.A."/>
            <person name="Smith L.A."/>
            <person name="Marks J.D."/>
            <person name="Xie G."/>
            <person name="Brettin T.S."/>
        </authorList>
    </citation>
    <scope>NUCLEOTIDE SEQUENCE [LARGE SCALE GENOMIC DNA]</scope>
    <source>
        <strain evidence="2">Okra / Type B1</strain>
    </source>
</reference>
<evidence type="ECO:0000313" key="1">
    <source>
        <dbReference type="EMBL" id="ACA43280.1"/>
    </source>
</evidence>
<keyword evidence="1" id="KW-0808">Transferase</keyword>
<dbReference type="SUPFAM" id="SSF53756">
    <property type="entry name" value="UDP-Glycosyltransferase/glycogen phosphorylase"/>
    <property type="match status" value="1"/>
</dbReference>
<dbReference type="Gene3D" id="3.40.50.2000">
    <property type="entry name" value="Glycogen Phosphorylase B"/>
    <property type="match status" value="1"/>
</dbReference>
<evidence type="ECO:0000313" key="2">
    <source>
        <dbReference type="Proteomes" id="UP000008541"/>
    </source>
</evidence>
<gene>
    <name evidence="1" type="ordered locus">CLD_0064</name>
</gene>
<accession>B1IEN3</accession>
<dbReference type="GO" id="GO:0016740">
    <property type="term" value="F:transferase activity"/>
    <property type="evidence" value="ECO:0007669"/>
    <property type="project" value="UniProtKB-KW"/>
</dbReference>
<dbReference type="Proteomes" id="UP000008541">
    <property type="component" value="Chromosome"/>
</dbReference>
<sequence length="57" mass="6340">MEAMISALAVIGDNAGGVKEIIKHKQNDLKFKVRGNEELIHCIKFIMNKTIDGIKKS</sequence>
<name>B1IEN3_CLOBK</name>
<proteinExistence type="predicted"/>
<organism evidence="1 2">
    <name type="scientific">Clostridium botulinum (strain Okra / Type B1)</name>
    <dbReference type="NCBI Taxonomy" id="498213"/>
    <lineage>
        <taxon>Bacteria</taxon>
        <taxon>Bacillati</taxon>
        <taxon>Bacillota</taxon>
        <taxon>Clostridia</taxon>
        <taxon>Eubacteriales</taxon>
        <taxon>Clostridiaceae</taxon>
        <taxon>Clostridium</taxon>
    </lineage>
</organism>